<organism evidence="3 4">
    <name type="scientific">Python bivittatus</name>
    <name type="common">Burmese python</name>
    <name type="synonym">Python molurus bivittatus</name>
    <dbReference type="NCBI Taxonomy" id="176946"/>
    <lineage>
        <taxon>Eukaryota</taxon>
        <taxon>Metazoa</taxon>
        <taxon>Chordata</taxon>
        <taxon>Craniata</taxon>
        <taxon>Vertebrata</taxon>
        <taxon>Euteleostomi</taxon>
        <taxon>Lepidosauria</taxon>
        <taxon>Squamata</taxon>
        <taxon>Bifurcata</taxon>
        <taxon>Unidentata</taxon>
        <taxon>Episquamata</taxon>
        <taxon>Toxicofera</taxon>
        <taxon>Serpentes</taxon>
        <taxon>Henophidia</taxon>
        <taxon>Pythonidae</taxon>
        <taxon>Python</taxon>
    </lineage>
</organism>
<sequence>METENARPVEEEQAEPRGHSGKGQTMWSGLHDTWVQSKSKAALPEQLQGSQVVVEQLQDQVQLQQKKLKMDGLRQTQSLECVLERQHLAVEMLLQEGQALKAQVSFRTPFYLPYKLGHGLILSSSVYLQLRQYKAVTQEQERERSLQVEWDQHMWEQLNQAESYAHVLESSLDLYKKKYQAALGRVGELESWMQHLEKEAGGKATGHAEKHMLLEDLQSKGQAEDNLAQFKGEQHSAQERGQAVQLTCQHKAIIQELQIQLAASRTKLLQQKEALAGLRREFASYKLTHSCSATRSRNQLTSQEILRQKLWQQAKEHWALVEDLKLELAREAKRNSNTVTDLARLELAVQSLCQEAVAERKQQQRELAALQHQVCQAQALLGQSRRLCAQKERAIQKRDRLLRRAWASHSVFQERARAHSLNATSREAKHGSWCAGAPVLQQRRPKSPEQWWPAGQALGQEEAAMKGPQEQLVGGDPELQRLGKVGLPLEALHGRERRAEAGLGQTSFLGGGGPAAAAAAATTSARGLLRELIEELSWSKWQPLQAASMLELEMFQRQLQEEWSVQGLQACMMEQKAENCSLQEQLTKQTAALRLARWSFRQAWLQLQQQAAKIDSLQISLEASRVSQHCLHQESELVVADVRQWVKEQKQVNEELGHKLRVQIKQIAQLTGERDLLRELVERLQQDNQRLKNEASEKRIVCERIKVSEWYPLLRTHQRLGGQPAPGQSR</sequence>
<dbReference type="Proteomes" id="UP000695026">
    <property type="component" value="Unplaced"/>
</dbReference>
<dbReference type="GeneID" id="103065734"/>
<keyword evidence="3" id="KW-1185">Reference proteome</keyword>
<accession>A0A9F5MUG7</accession>
<evidence type="ECO:0000313" key="4">
    <source>
        <dbReference type="RefSeq" id="XP_025024681.1"/>
    </source>
</evidence>
<feature type="coiled-coil region" evidence="1">
    <location>
        <begin position="254"/>
        <end position="281"/>
    </location>
</feature>
<gene>
    <name evidence="4" type="primary">PMFBP1</name>
</gene>
<reference evidence="4" key="1">
    <citation type="submission" date="2025-08" db="UniProtKB">
        <authorList>
            <consortium name="RefSeq"/>
        </authorList>
    </citation>
    <scope>IDENTIFICATION</scope>
    <source>
        <tissue evidence="4">Liver</tissue>
    </source>
</reference>
<feature type="region of interest" description="Disordered" evidence="2">
    <location>
        <begin position="1"/>
        <end position="27"/>
    </location>
</feature>
<dbReference type="PANTHER" id="PTHR18881">
    <property type="entry name" value="POLYAMINE-MODULATED FACTOR 1-BINDING PROTEIN 1-RELATED"/>
    <property type="match status" value="1"/>
</dbReference>
<dbReference type="PANTHER" id="PTHR18881:SF2">
    <property type="entry name" value="POLYAMINE-MODULATED FACTOR 1-BINDING PROTEIN 1"/>
    <property type="match status" value="1"/>
</dbReference>
<dbReference type="CTD" id="83449"/>
<dbReference type="AlphaFoldDB" id="A0A9F5MUG7"/>
<evidence type="ECO:0000313" key="3">
    <source>
        <dbReference type="Proteomes" id="UP000695026"/>
    </source>
</evidence>
<proteinExistence type="predicted"/>
<protein>
    <submittedName>
        <fullName evidence="4">Polyamine-modulated factor 1-binding protein 1 isoform X2</fullName>
    </submittedName>
</protein>
<feature type="coiled-coil region" evidence="1">
    <location>
        <begin position="667"/>
        <end position="701"/>
    </location>
</feature>
<feature type="compositionally biased region" description="Basic and acidic residues" evidence="2">
    <location>
        <begin position="1"/>
        <end position="18"/>
    </location>
</feature>
<keyword evidence="1" id="KW-0175">Coiled coil</keyword>
<dbReference type="InterPro" id="IPR037391">
    <property type="entry name" value="PMF1-bd"/>
</dbReference>
<dbReference type="RefSeq" id="XP_025024681.1">
    <property type="nucleotide sequence ID" value="XM_025168913.1"/>
</dbReference>
<name>A0A9F5MUG7_PYTBI</name>
<evidence type="ECO:0000256" key="1">
    <source>
        <dbReference type="SAM" id="Coils"/>
    </source>
</evidence>
<feature type="coiled-coil region" evidence="1">
    <location>
        <begin position="342"/>
        <end position="373"/>
    </location>
</feature>
<evidence type="ECO:0000256" key="2">
    <source>
        <dbReference type="SAM" id="MobiDB-lite"/>
    </source>
</evidence>
<dbReference type="GO" id="GO:0007283">
    <property type="term" value="P:spermatogenesis"/>
    <property type="evidence" value="ECO:0007669"/>
    <property type="project" value="TreeGrafter"/>
</dbReference>